<dbReference type="Proteomes" id="UP000007115">
    <property type="component" value="Unassembled WGS sequence"/>
</dbReference>
<dbReference type="AlphaFoldDB" id="G9MWM5"/>
<dbReference type="GO" id="GO:0000978">
    <property type="term" value="F:RNA polymerase II cis-regulatory region sequence-specific DNA binding"/>
    <property type="evidence" value="ECO:0007669"/>
    <property type="project" value="TreeGrafter"/>
</dbReference>
<dbReference type="VEuPathDB" id="FungiDB:TRIVIDRAFT_133555"/>
<dbReference type="CDD" id="cd12148">
    <property type="entry name" value="fungal_TF_MHR"/>
    <property type="match status" value="1"/>
</dbReference>
<evidence type="ECO:0000256" key="2">
    <source>
        <dbReference type="ARBA" id="ARBA00023015"/>
    </source>
</evidence>
<feature type="region of interest" description="Disordered" evidence="5">
    <location>
        <begin position="44"/>
        <end position="75"/>
    </location>
</feature>
<dbReference type="RefSeq" id="XP_013955385.1">
    <property type="nucleotide sequence ID" value="XM_014099910.1"/>
</dbReference>
<protein>
    <recommendedName>
        <fullName evidence="6">Zn(2)-C6 fungal-type domain-containing protein</fullName>
    </recommendedName>
</protein>
<dbReference type="GO" id="GO:0000435">
    <property type="term" value="P:positive regulation of transcription from RNA polymerase II promoter by galactose"/>
    <property type="evidence" value="ECO:0007669"/>
    <property type="project" value="TreeGrafter"/>
</dbReference>
<organism evidence="7 8">
    <name type="scientific">Hypocrea virens (strain Gv29-8 / FGSC 10586)</name>
    <name type="common">Gliocladium virens</name>
    <name type="synonym">Trichoderma virens</name>
    <dbReference type="NCBI Taxonomy" id="413071"/>
    <lineage>
        <taxon>Eukaryota</taxon>
        <taxon>Fungi</taxon>
        <taxon>Dikarya</taxon>
        <taxon>Ascomycota</taxon>
        <taxon>Pezizomycotina</taxon>
        <taxon>Sordariomycetes</taxon>
        <taxon>Hypocreomycetidae</taxon>
        <taxon>Hypocreales</taxon>
        <taxon>Hypocreaceae</taxon>
        <taxon>Trichoderma</taxon>
    </lineage>
</organism>
<feature type="compositionally biased region" description="Basic and acidic residues" evidence="5">
    <location>
        <begin position="55"/>
        <end position="72"/>
    </location>
</feature>
<evidence type="ECO:0000313" key="8">
    <source>
        <dbReference type="Proteomes" id="UP000007115"/>
    </source>
</evidence>
<evidence type="ECO:0000256" key="5">
    <source>
        <dbReference type="SAM" id="MobiDB-lite"/>
    </source>
</evidence>
<sequence>INKACEECRVRKIRCEGGNPCCRCSKRNMQCVYRFKVRNRLKKTRVKSKPLPKKHNQETSLERQVNRSHESETEGNQGFHIHSIAALPMPSYNFQLHYGPSSNFSIMHLVSSQISGVPQPLGRSEEVAQVGPGLDLFEYRFLFFGDLADSNKSVPTAGVQFTTLPSQELSNQLLERYLSTYWHLLPIVTKEIFRHRLAQMYSSPGVCAFDSLDGMVVLAAMAVGASMMGEEKVAQMLFQGVRTNARRASEYVNIQSIHLELLLAQFRMERSKPHSGFMHVGNATRKAIAAGLHRGVNIRGKPEDASQRRLAFWCTYVWEVWVCFILGRQTSISELGLDVPVPTDNKIIAALVKLTKIVSHCADRIYNQTYESLVHMWDVVNEIRGELREFANEQRKEIGLEPDRVSCTGELGFCLTTISAMYHHTHLLLFRPFLILRAKLDLIPPTIRTPALNKLDKLAWLNGACENCLDTAQKCIRLQRTVYMAFFLEGACFVLGFDMLSNKSRRTIHLPYMQNAVACLSTM</sequence>
<dbReference type="GO" id="GO:0006351">
    <property type="term" value="P:DNA-templated transcription"/>
    <property type="evidence" value="ECO:0007669"/>
    <property type="project" value="InterPro"/>
</dbReference>
<dbReference type="PANTHER" id="PTHR47424:SF15">
    <property type="entry name" value="ZN(II)2CYS6 TRANSCRIPTION FACTOR (EUROFUNG)"/>
    <property type="match status" value="1"/>
</dbReference>
<proteinExistence type="predicted"/>
<dbReference type="SMART" id="SM00066">
    <property type="entry name" value="GAL4"/>
    <property type="match status" value="1"/>
</dbReference>
<dbReference type="GeneID" id="25787613"/>
<dbReference type="InParanoid" id="G9MWM5"/>
<keyword evidence="2" id="KW-0805">Transcription regulation</keyword>
<dbReference type="Pfam" id="PF04082">
    <property type="entry name" value="Fungal_trans"/>
    <property type="match status" value="1"/>
</dbReference>
<dbReference type="eggNOG" id="ENOG502RNV0">
    <property type="taxonomic scope" value="Eukaryota"/>
</dbReference>
<reference evidence="7 8" key="1">
    <citation type="journal article" date="2011" name="Genome Biol.">
        <title>Comparative genome sequence analysis underscores mycoparasitism as the ancestral life style of Trichoderma.</title>
        <authorList>
            <person name="Kubicek C.P."/>
            <person name="Herrera-Estrella A."/>
            <person name="Seidl-Seiboth V."/>
            <person name="Martinez D.A."/>
            <person name="Druzhinina I.S."/>
            <person name="Thon M."/>
            <person name="Zeilinger S."/>
            <person name="Casas-Flores S."/>
            <person name="Horwitz B.A."/>
            <person name="Mukherjee P.K."/>
            <person name="Mukherjee M."/>
            <person name="Kredics L."/>
            <person name="Alcaraz L.D."/>
            <person name="Aerts A."/>
            <person name="Antal Z."/>
            <person name="Atanasova L."/>
            <person name="Cervantes-Badillo M.G."/>
            <person name="Challacombe J."/>
            <person name="Chertkov O."/>
            <person name="McCluskey K."/>
            <person name="Coulpier F."/>
            <person name="Deshpande N."/>
            <person name="von Doehren H."/>
            <person name="Ebbole D.J."/>
            <person name="Esquivel-Naranjo E.U."/>
            <person name="Fekete E."/>
            <person name="Flipphi M."/>
            <person name="Glaser F."/>
            <person name="Gomez-Rodriguez E.Y."/>
            <person name="Gruber S."/>
            <person name="Han C."/>
            <person name="Henrissat B."/>
            <person name="Hermosa R."/>
            <person name="Hernandez-Onate M."/>
            <person name="Karaffa L."/>
            <person name="Kosti I."/>
            <person name="Le Crom S."/>
            <person name="Lindquist E."/>
            <person name="Lucas S."/>
            <person name="Luebeck M."/>
            <person name="Luebeck P.S."/>
            <person name="Margeot A."/>
            <person name="Metz B."/>
            <person name="Misra M."/>
            <person name="Nevalainen H."/>
            <person name="Omann M."/>
            <person name="Packer N."/>
            <person name="Perrone G."/>
            <person name="Uresti-Rivera E.E."/>
            <person name="Salamov A."/>
            <person name="Schmoll M."/>
            <person name="Seiboth B."/>
            <person name="Shapiro H."/>
            <person name="Sukno S."/>
            <person name="Tamayo-Ramos J.A."/>
            <person name="Tisch D."/>
            <person name="Wiest A."/>
            <person name="Wilkinson H.H."/>
            <person name="Zhang M."/>
            <person name="Coutinho P.M."/>
            <person name="Kenerley C.M."/>
            <person name="Monte E."/>
            <person name="Baker S.E."/>
            <person name="Grigoriev I.V."/>
        </authorList>
    </citation>
    <scope>NUCLEOTIDE SEQUENCE [LARGE SCALE GENOMIC DNA]</scope>
    <source>
        <strain evidence="8">Gv29-8 / FGSC 10586</strain>
    </source>
</reference>
<dbReference type="GO" id="GO:0008270">
    <property type="term" value="F:zinc ion binding"/>
    <property type="evidence" value="ECO:0007669"/>
    <property type="project" value="InterPro"/>
</dbReference>
<dbReference type="SUPFAM" id="SSF57701">
    <property type="entry name" value="Zn2/Cys6 DNA-binding domain"/>
    <property type="match status" value="1"/>
</dbReference>
<dbReference type="InterPro" id="IPR051127">
    <property type="entry name" value="Fungal_SecMet_Regulators"/>
</dbReference>
<dbReference type="HOGENOM" id="CLU_010839_0_0_1"/>
<evidence type="ECO:0000256" key="3">
    <source>
        <dbReference type="ARBA" id="ARBA00023163"/>
    </source>
</evidence>
<keyword evidence="3" id="KW-0804">Transcription</keyword>
<evidence type="ECO:0000259" key="6">
    <source>
        <dbReference type="PROSITE" id="PS50048"/>
    </source>
</evidence>
<dbReference type="OMA" id="WAVESSI"/>
<evidence type="ECO:0000256" key="4">
    <source>
        <dbReference type="ARBA" id="ARBA00023242"/>
    </source>
</evidence>
<dbReference type="GO" id="GO:0000981">
    <property type="term" value="F:DNA-binding transcription factor activity, RNA polymerase II-specific"/>
    <property type="evidence" value="ECO:0007669"/>
    <property type="project" value="InterPro"/>
</dbReference>
<accession>G9MWM5</accession>
<dbReference type="Pfam" id="PF00172">
    <property type="entry name" value="Zn_clus"/>
    <property type="match status" value="1"/>
</dbReference>
<feature type="non-terminal residue" evidence="7">
    <location>
        <position position="523"/>
    </location>
</feature>
<dbReference type="Gene3D" id="4.10.240.10">
    <property type="entry name" value="Zn(2)-C6 fungal-type DNA-binding domain"/>
    <property type="match status" value="1"/>
</dbReference>
<dbReference type="PROSITE" id="PS50048">
    <property type="entry name" value="ZN2_CY6_FUNGAL_2"/>
    <property type="match status" value="1"/>
</dbReference>
<name>G9MWM5_HYPVG</name>
<dbReference type="SMART" id="SM00906">
    <property type="entry name" value="Fungal_trans"/>
    <property type="match status" value="1"/>
</dbReference>
<evidence type="ECO:0000256" key="1">
    <source>
        <dbReference type="ARBA" id="ARBA00022723"/>
    </source>
</evidence>
<keyword evidence="1" id="KW-0479">Metal-binding</keyword>
<evidence type="ECO:0000313" key="7">
    <source>
        <dbReference type="EMBL" id="EHK21192.1"/>
    </source>
</evidence>
<keyword evidence="4" id="KW-0539">Nucleus</keyword>
<comment type="caution">
    <text evidence="7">The sequence shown here is derived from an EMBL/GenBank/DDBJ whole genome shotgun (WGS) entry which is preliminary data.</text>
</comment>
<keyword evidence="8" id="KW-1185">Reference proteome</keyword>
<feature type="domain" description="Zn(2)-C6 fungal-type" evidence="6">
    <location>
        <begin position="4"/>
        <end position="33"/>
    </location>
</feature>
<dbReference type="PANTHER" id="PTHR47424">
    <property type="entry name" value="REGULATORY PROTEIN GAL4"/>
    <property type="match status" value="1"/>
</dbReference>
<dbReference type="InterPro" id="IPR036864">
    <property type="entry name" value="Zn2-C6_fun-type_DNA-bd_sf"/>
</dbReference>
<dbReference type="GO" id="GO:0005634">
    <property type="term" value="C:nucleus"/>
    <property type="evidence" value="ECO:0007669"/>
    <property type="project" value="TreeGrafter"/>
</dbReference>
<gene>
    <name evidence="7" type="ORF">TRIVIDRAFT_133555</name>
</gene>
<dbReference type="PROSITE" id="PS00463">
    <property type="entry name" value="ZN2_CY6_FUNGAL_1"/>
    <property type="match status" value="1"/>
</dbReference>
<feature type="non-terminal residue" evidence="7">
    <location>
        <position position="1"/>
    </location>
</feature>
<dbReference type="CDD" id="cd00067">
    <property type="entry name" value="GAL4"/>
    <property type="match status" value="1"/>
</dbReference>
<dbReference type="EMBL" id="ABDF02000074">
    <property type="protein sequence ID" value="EHK21192.1"/>
    <property type="molecule type" value="Genomic_DNA"/>
</dbReference>
<dbReference type="InterPro" id="IPR007219">
    <property type="entry name" value="XnlR_reg_dom"/>
</dbReference>
<feature type="compositionally biased region" description="Basic residues" evidence="5">
    <location>
        <begin position="44"/>
        <end position="54"/>
    </location>
</feature>
<dbReference type="InterPro" id="IPR001138">
    <property type="entry name" value="Zn2Cys6_DnaBD"/>
</dbReference>
<dbReference type="OrthoDB" id="2123952at2759"/>